<gene>
    <name evidence="2" type="ORF">SAMN05444390_10978</name>
</gene>
<dbReference type="OrthoDB" id="1550938at2"/>
<keyword evidence="3" id="KW-1185">Reference proteome</keyword>
<dbReference type="InterPro" id="IPR021561">
    <property type="entry name" value="AbiEi_3"/>
</dbReference>
<dbReference type="Proteomes" id="UP000236745">
    <property type="component" value="Unassembled WGS sequence"/>
</dbReference>
<dbReference type="EMBL" id="FNVQ01000009">
    <property type="protein sequence ID" value="SEG88420.1"/>
    <property type="molecule type" value="Genomic_DNA"/>
</dbReference>
<organism evidence="2 3">
    <name type="scientific">Marinobacterium lutimaris</name>
    <dbReference type="NCBI Taxonomy" id="568106"/>
    <lineage>
        <taxon>Bacteria</taxon>
        <taxon>Pseudomonadati</taxon>
        <taxon>Pseudomonadota</taxon>
        <taxon>Gammaproteobacteria</taxon>
        <taxon>Oceanospirillales</taxon>
        <taxon>Oceanospirillaceae</taxon>
        <taxon>Marinobacterium</taxon>
    </lineage>
</organism>
<evidence type="ECO:0000259" key="1">
    <source>
        <dbReference type="Pfam" id="PF17194"/>
    </source>
</evidence>
<proteinExistence type="predicted"/>
<feature type="domain" description="Transcriptional regulator AbiEi antitoxin N-terminal" evidence="1">
    <location>
        <begin position="10"/>
        <end position="94"/>
    </location>
</feature>
<protein>
    <submittedName>
        <fullName evidence="2">Transcriptional regulator with AbiEi antitoxin N-terminal domain</fullName>
    </submittedName>
</protein>
<dbReference type="Pfam" id="PF11459">
    <property type="entry name" value="AbiEi_3"/>
    <property type="match status" value="1"/>
</dbReference>
<reference evidence="2 3" key="1">
    <citation type="submission" date="2016-10" db="EMBL/GenBank/DDBJ databases">
        <authorList>
            <person name="de Groot N.N."/>
        </authorList>
    </citation>
    <scope>NUCLEOTIDE SEQUENCE [LARGE SCALE GENOMIC DNA]</scope>
    <source>
        <strain evidence="2 3">DSM 22012</strain>
    </source>
</reference>
<sequence>MLNTEARLQLRELLPLGMVATKSWLQAQGLSLHFLDNAVRSNTLVPLASGVYTRDEGKVSWKGVVDSIQRMSESPVHVGGLTALELEGLSHYLSKGNNPRIHLYSDSPPPRWLSRIKIHTQLEWHGTRRIWPLDVMKNDRYVRQHEWQELLPTLGYSCPEKAILELLASVPKTISFEHADQLMQGLHNLSPRKLETLLLACCSIKAKRLFLWLAERHQHSWFKRLTPSLYDLGTGKRKIAEQGRLEPTWKITVPKDM</sequence>
<name>A0A1H6DT68_9GAMM</name>
<evidence type="ECO:0000313" key="2">
    <source>
        <dbReference type="EMBL" id="SEG88420.1"/>
    </source>
</evidence>
<dbReference type="Pfam" id="PF17194">
    <property type="entry name" value="AbiEi_3_N"/>
    <property type="match status" value="1"/>
</dbReference>
<dbReference type="RefSeq" id="WP_104005877.1">
    <property type="nucleotide sequence ID" value="NZ_FNVQ01000009.1"/>
</dbReference>
<accession>A0A1H6DT68</accession>
<evidence type="ECO:0000313" key="3">
    <source>
        <dbReference type="Proteomes" id="UP000236745"/>
    </source>
</evidence>
<dbReference type="AlphaFoldDB" id="A0A1H6DT68"/>
<dbReference type="InterPro" id="IPR033455">
    <property type="entry name" value="AbiEi_3_N"/>
</dbReference>